<dbReference type="PANTHER" id="PTHR46279:SF10">
    <property type="entry name" value="RING-TYPE E3 UBIQUITIN TRANSFERASE"/>
    <property type="match status" value="1"/>
</dbReference>
<dbReference type="SMART" id="SM00184">
    <property type="entry name" value="RING"/>
    <property type="match status" value="1"/>
</dbReference>
<evidence type="ECO:0000256" key="11">
    <source>
        <dbReference type="ARBA" id="ARBA00022989"/>
    </source>
</evidence>
<dbReference type="GO" id="GO:0061630">
    <property type="term" value="F:ubiquitin protein ligase activity"/>
    <property type="evidence" value="ECO:0007669"/>
    <property type="project" value="UniProtKB-EC"/>
</dbReference>
<evidence type="ECO:0000313" key="21">
    <source>
        <dbReference type="EMBL" id="KAB2596817.1"/>
    </source>
</evidence>
<dbReference type="GO" id="GO:0030247">
    <property type="term" value="F:polysaccharide binding"/>
    <property type="evidence" value="ECO:0007669"/>
    <property type="project" value="InterPro"/>
</dbReference>
<evidence type="ECO:0000256" key="9">
    <source>
        <dbReference type="ARBA" id="ARBA00022786"/>
    </source>
</evidence>
<dbReference type="CDD" id="cd16461">
    <property type="entry name" value="RING-H2_EL5-like"/>
    <property type="match status" value="1"/>
</dbReference>
<evidence type="ECO:0000256" key="17">
    <source>
        <dbReference type="PROSITE-ProRule" id="PRU00175"/>
    </source>
</evidence>
<keyword evidence="12 18" id="KW-0472">Membrane</keyword>
<comment type="catalytic activity">
    <reaction evidence="1">
        <text>S-ubiquitinyl-[E2 ubiquitin-conjugating enzyme]-L-cysteine + [acceptor protein]-L-lysine = [E2 ubiquitin-conjugating enzyme]-L-cysteine + N(6)-ubiquitinyl-[acceptor protein]-L-lysine.</text>
        <dbReference type="EC" id="2.3.2.27"/>
    </reaction>
</comment>
<keyword evidence="10" id="KW-0862">Zinc</keyword>
<evidence type="ECO:0000256" key="14">
    <source>
        <dbReference type="ARBA" id="ARBA00024209"/>
    </source>
</evidence>
<reference evidence="21 22" key="1">
    <citation type="submission" date="2019-09" db="EMBL/GenBank/DDBJ databases">
        <authorList>
            <person name="Ou C."/>
        </authorList>
    </citation>
    <scope>NUCLEOTIDE SEQUENCE [LARGE SCALE GENOMIC DNA]</scope>
    <source>
        <strain evidence="21">S2</strain>
        <tissue evidence="21">Leaf</tissue>
    </source>
</reference>
<dbReference type="GO" id="GO:0016020">
    <property type="term" value="C:membrane"/>
    <property type="evidence" value="ECO:0007669"/>
    <property type="project" value="UniProtKB-SubCell"/>
</dbReference>
<proteinExistence type="inferred from homology"/>
<evidence type="ECO:0000256" key="19">
    <source>
        <dbReference type="SAM" id="SignalP"/>
    </source>
</evidence>
<evidence type="ECO:0000256" key="13">
    <source>
        <dbReference type="ARBA" id="ARBA00023180"/>
    </source>
</evidence>
<evidence type="ECO:0000256" key="2">
    <source>
        <dbReference type="ARBA" id="ARBA00004167"/>
    </source>
</evidence>
<keyword evidence="8 17" id="KW-0863">Zinc-finger</keyword>
<gene>
    <name evidence="21" type="ORF">D8674_032267</name>
</gene>
<feature type="signal peptide" evidence="19">
    <location>
        <begin position="1"/>
        <end position="25"/>
    </location>
</feature>
<dbReference type="GO" id="GO:0008270">
    <property type="term" value="F:zinc ion binding"/>
    <property type="evidence" value="ECO:0007669"/>
    <property type="project" value="UniProtKB-KW"/>
</dbReference>
<dbReference type="GO" id="GO:0004674">
    <property type="term" value="F:protein serine/threonine kinase activity"/>
    <property type="evidence" value="ECO:0007669"/>
    <property type="project" value="UniProtKB-EC"/>
</dbReference>
<accession>A0A5N5F1H1</accession>
<dbReference type="InterPro" id="IPR025287">
    <property type="entry name" value="WAK_GUB"/>
</dbReference>
<keyword evidence="4" id="KW-0808">Transferase</keyword>
<feature type="domain" description="RING-type" evidence="20">
    <location>
        <begin position="320"/>
        <end position="362"/>
    </location>
</feature>
<keyword evidence="22" id="KW-1185">Reference proteome</keyword>
<dbReference type="PANTHER" id="PTHR46279">
    <property type="entry name" value="RING/U-BOX SUPERFAMILY PROTEIN"/>
    <property type="match status" value="1"/>
</dbReference>
<evidence type="ECO:0000313" key="22">
    <source>
        <dbReference type="Proteomes" id="UP000327157"/>
    </source>
</evidence>
<organism evidence="21 22">
    <name type="scientific">Pyrus ussuriensis x Pyrus communis</name>
    <dbReference type="NCBI Taxonomy" id="2448454"/>
    <lineage>
        <taxon>Eukaryota</taxon>
        <taxon>Viridiplantae</taxon>
        <taxon>Streptophyta</taxon>
        <taxon>Embryophyta</taxon>
        <taxon>Tracheophyta</taxon>
        <taxon>Spermatophyta</taxon>
        <taxon>Magnoliopsida</taxon>
        <taxon>eudicotyledons</taxon>
        <taxon>Gunneridae</taxon>
        <taxon>Pentapetalae</taxon>
        <taxon>rosids</taxon>
        <taxon>fabids</taxon>
        <taxon>Rosales</taxon>
        <taxon>Rosaceae</taxon>
        <taxon>Amygdaloideae</taxon>
        <taxon>Maleae</taxon>
        <taxon>Pyrus</taxon>
    </lineage>
</organism>
<keyword evidence="9" id="KW-0833">Ubl conjugation pathway</keyword>
<dbReference type="InterPro" id="IPR046948">
    <property type="entry name" value="ATL20-22-like"/>
</dbReference>
<reference evidence="22" key="2">
    <citation type="submission" date="2019-10" db="EMBL/GenBank/DDBJ databases">
        <title>A de novo genome assembly of a pear dwarfing rootstock.</title>
        <authorList>
            <person name="Wang F."/>
            <person name="Wang J."/>
            <person name="Li S."/>
            <person name="Zhang Y."/>
            <person name="Fang M."/>
            <person name="Ma L."/>
            <person name="Zhao Y."/>
            <person name="Jiang S."/>
        </authorList>
    </citation>
    <scope>NUCLEOTIDE SEQUENCE [LARGE SCALE GENOMIC DNA]</scope>
</reference>
<evidence type="ECO:0000256" key="5">
    <source>
        <dbReference type="ARBA" id="ARBA00022692"/>
    </source>
</evidence>
<evidence type="ECO:0000256" key="4">
    <source>
        <dbReference type="ARBA" id="ARBA00022679"/>
    </source>
</evidence>
<keyword evidence="11 18" id="KW-1133">Transmembrane helix</keyword>
<evidence type="ECO:0000256" key="10">
    <source>
        <dbReference type="ARBA" id="ARBA00022833"/>
    </source>
</evidence>
<dbReference type="InterPro" id="IPR013083">
    <property type="entry name" value="Znf_RING/FYVE/PHD"/>
</dbReference>
<dbReference type="Pfam" id="PF14380">
    <property type="entry name" value="WAK_assoc"/>
    <property type="match status" value="1"/>
</dbReference>
<comment type="subcellular location">
    <subcellularLocation>
        <location evidence="2">Membrane</location>
        <topology evidence="2">Single-pass membrane protein</topology>
    </subcellularLocation>
</comment>
<dbReference type="OrthoDB" id="8062037at2759"/>
<dbReference type="SUPFAM" id="SSF57850">
    <property type="entry name" value="RING/U-box"/>
    <property type="match status" value="1"/>
</dbReference>
<dbReference type="InterPro" id="IPR032872">
    <property type="entry name" value="WAK_assoc_C"/>
</dbReference>
<dbReference type="Proteomes" id="UP000327157">
    <property type="component" value="Chromosome 7"/>
</dbReference>
<name>A0A5N5F1H1_9ROSA</name>
<evidence type="ECO:0000256" key="15">
    <source>
        <dbReference type="ARBA" id="ARBA00047899"/>
    </source>
</evidence>
<evidence type="ECO:0000256" key="6">
    <source>
        <dbReference type="ARBA" id="ARBA00022723"/>
    </source>
</evidence>
<dbReference type="AlphaFoldDB" id="A0A5N5F1H1"/>
<feature type="chain" id="PRO_5024413165" evidence="19">
    <location>
        <begin position="26"/>
        <end position="501"/>
    </location>
</feature>
<evidence type="ECO:0000256" key="18">
    <source>
        <dbReference type="SAM" id="Phobius"/>
    </source>
</evidence>
<comment type="caution">
    <text evidence="21">The sequence shown here is derived from an EMBL/GenBank/DDBJ whole genome shotgun (WGS) entry which is preliminary data.</text>
</comment>
<dbReference type="Pfam" id="PF13947">
    <property type="entry name" value="GUB_WAK_bind"/>
    <property type="match status" value="1"/>
</dbReference>
<comment type="similarity">
    <text evidence="14">Belongs to the RING-type zinc finger family. ATL subfamily.</text>
</comment>
<comment type="pathway">
    <text evidence="3">Protein modification; protein ubiquitination.</text>
</comment>
<keyword evidence="6" id="KW-0479">Metal-binding</keyword>
<feature type="transmembrane region" description="Helical" evidence="18">
    <location>
        <begin position="241"/>
        <end position="264"/>
    </location>
</feature>
<evidence type="ECO:0000256" key="12">
    <source>
        <dbReference type="ARBA" id="ARBA00023136"/>
    </source>
</evidence>
<keyword evidence="13" id="KW-0325">Glycoprotein</keyword>
<evidence type="ECO:0000256" key="16">
    <source>
        <dbReference type="ARBA" id="ARBA00048679"/>
    </source>
</evidence>
<reference evidence="21 22" key="3">
    <citation type="submission" date="2019-11" db="EMBL/GenBank/DDBJ databases">
        <title>A de novo genome assembly of a pear dwarfing rootstock.</title>
        <authorList>
            <person name="Wang F."/>
            <person name="Wang J."/>
            <person name="Li S."/>
            <person name="Zhang Y."/>
            <person name="Fang M."/>
            <person name="Ma L."/>
            <person name="Zhao Y."/>
            <person name="Jiang S."/>
        </authorList>
    </citation>
    <scope>NUCLEOTIDE SEQUENCE [LARGE SCALE GENOMIC DNA]</scope>
    <source>
        <strain evidence="21">S2</strain>
        <tissue evidence="21">Leaf</tissue>
    </source>
</reference>
<evidence type="ECO:0000256" key="1">
    <source>
        <dbReference type="ARBA" id="ARBA00000900"/>
    </source>
</evidence>
<keyword evidence="7 19" id="KW-0732">Signal</keyword>
<keyword evidence="5 18" id="KW-0812">Transmembrane</keyword>
<dbReference type="Pfam" id="PF13639">
    <property type="entry name" value="zf-RING_2"/>
    <property type="match status" value="1"/>
</dbReference>
<comment type="catalytic activity">
    <reaction evidence="16">
        <text>L-seryl-[protein] + ATP = O-phospho-L-seryl-[protein] + ADP + H(+)</text>
        <dbReference type="Rhea" id="RHEA:17989"/>
        <dbReference type="Rhea" id="RHEA-COMP:9863"/>
        <dbReference type="Rhea" id="RHEA-COMP:11604"/>
        <dbReference type="ChEBI" id="CHEBI:15378"/>
        <dbReference type="ChEBI" id="CHEBI:29999"/>
        <dbReference type="ChEBI" id="CHEBI:30616"/>
        <dbReference type="ChEBI" id="CHEBI:83421"/>
        <dbReference type="ChEBI" id="CHEBI:456216"/>
        <dbReference type="EC" id="2.7.11.1"/>
    </reaction>
</comment>
<evidence type="ECO:0000256" key="3">
    <source>
        <dbReference type="ARBA" id="ARBA00004906"/>
    </source>
</evidence>
<dbReference type="InterPro" id="IPR001841">
    <property type="entry name" value="Znf_RING"/>
</dbReference>
<comment type="catalytic activity">
    <reaction evidence="15">
        <text>L-threonyl-[protein] + ATP = O-phospho-L-threonyl-[protein] + ADP + H(+)</text>
        <dbReference type="Rhea" id="RHEA:46608"/>
        <dbReference type="Rhea" id="RHEA-COMP:11060"/>
        <dbReference type="Rhea" id="RHEA-COMP:11605"/>
        <dbReference type="ChEBI" id="CHEBI:15378"/>
        <dbReference type="ChEBI" id="CHEBI:30013"/>
        <dbReference type="ChEBI" id="CHEBI:30616"/>
        <dbReference type="ChEBI" id="CHEBI:61977"/>
        <dbReference type="ChEBI" id="CHEBI:456216"/>
        <dbReference type="EC" id="2.7.11.1"/>
    </reaction>
</comment>
<evidence type="ECO:0000256" key="7">
    <source>
        <dbReference type="ARBA" id="ARBA00022729"/>
    </source>
</evidence>
<evidence type="ECO:0000256" key="8">
    <source>
        <dbReference type="ARBA" id="ARBA00022771"/>
    </source>
</evidence>
<dbReference type="PROSITE" id="PS50089">
    <property type="entry name" value="ZF_RING_2"/>
    <property type="match status" value="1"/>
</dbReference>
<dbReference type="EMBL" id="SMOL01000781">
    <property type="protein sequence ID" value="KAB2596817.1"/>
    <property type="molecule type" value="Genomic_DNA"/>
</dbReference>
<sequence>MNIPRAILSFFILFFFLSSSYFASSLENCKEADICGVSELVIEFPFGIQKKGPESCSYPGFELSCDNTSQTILTLPYSGQFTLQGIDYAEQEIWINDPNKCLAQRILSLNLSGTPFYGVTNESFTYFNCSLDYLKYTLNPIACMSGSKYTVFATTSPMVINYLASTSTCNPIGTFVVPVEFPLYEELMSSDLTGNLRLAWDRPGCGSCASRGGRCGFKSNSSHQVVCSRLPQRGIPRSARYAITVGVGVPGLLCVLGVLCCVFGKVKSFTRGRRTLPEFNSAVASQPTIARGLDKPRLEAYPKIVLGESRRLPKPDDSTCPICLSEYQPKETLKTIPKCQHCFHADCIDEWLQMNATCPICRNSPPVINYLASTSTCNRIGTFVIPVEFPLYEEFMSPGCGSCATRGGRCGVKNNSSHQVVCSRLPQRQSSSVGTAFNAFHTAIIRAYAMLLLLELECQESCAFWGVLCCVFGKVNSFTKGLRLEGLSKNSPWRKPALTKA</sequence>
<dbReference type="Gene3D" id="3.30.40.10">
    <property type="entry name" value="Zinc/RING finger domain, C3HC4 (zinc finger)"/>
    <property type="match status" value="1"/>
</dbReference>
<protein>
    <submittedName>
        <fullName evidence="21">RING-H2 finger protein ATL21B</fullName>
    </submittedName>
</protein>
<evidence type="ECO:0000259" key="20">
    <source>
        <dbReference type="PROSITE" id="PS50089"/>
    </source>
</evidence>